<feature type="domain" description="DUF4704" evidence="1">
    <location>
        <begin position="65"/>
        <end position="98"/>
    </location>
</feature>
<dbReference type="AlphaFoldDB" id="A0AAN0JXS5"/>
<evidence type="ECO:0000259" key="1">
    <source>
        <dbReference type="Pfam" id="PF15787"/>
    </source>
</evidence>
<dbReference type="InterPro" id="IPR031570">
    <property type="entry name" value="NBEA/BDCP_DUF4704"/>
</dbReference>
<dbReference type="Pfam" id="PF15787">
    <property type="entry name" value="DUF4704"/>
    <property type="match status" value="1"/>
</dbReference>
<dbReference type="KEGG" id="aqu:109590276"/>
<name>A0AAN0JXS5_AMPQE</name>
<evidence type="ECO:0000313" key="3">
    <source>
        <dbReference type="Proteomes" id="UP000007879"/>
    </source>
</evidence>
<dbReference type="GeneID" id="109590276"/>
<evidence type="ECO:0000313" key="2">
    <source>
        <dbReference type="EnsemblMetazoa" id="XP_019861756.1"/>
    </source>
</evidence>
<reference evidence="3" key="1">
    <citation type="journal article" date="2010" name="Nature">
        <title>The Amphimedon queenslandica genome and the evolution of animal complexity.</title>
        <authorList>
            <person name="Srivastava M."/>
            <person name="Simakov O."/>
            <person name="Chapman J."/>
            <person name="Fahey B."/>
            <person name="Gauthier M.E."/>
            <person name="Mitros T."/>
            <person name="Richards G.S."/>
            <person name="Conaco C."/>
            <person name="Dacre M."/>
            <person name="Hellsten U."/>
            <person name="Larroux C."/>
            <person name="Putnam N.H."/>
            <person name="Stanke M."/>
            <person name="Adamska M."/>
            <person name="Darling A."/>
            <person name="Degnan S.M."/>
            <person name="Oakley T.H."/>
            <person name="Plachetzki D.C."/>
            <person name="Zhai Y."/>
            <person name="Adamski M."/>
            <person name="Calcino A."/>
            <person name="Cummins S.F."/>
            <person name="Goodstein D.M."/>
            <person name="Harris C."/>
            <person name="Jackson D.J."/>
            <person name="Leys S.P."/>
            <person name="Shu S."/>
            <person name="Woodcroft B.J."/>
            <person name="Vervoort M."/>
            <person name="Kosik K.S."/>
            <person name="Manning G."/>
            <person name="Degnan B.M."/>
            <person name="Rokhsar D.S."/>
        </authorList>
    </citation>
    <scope>NUCLEOTIDE SEQUENCE [LARGE SCALE GENOMIC DNA]</scope>
</reference>
<keyword evidence="3" id="KW-1185">Reference proteome</keyword>
<accession>A0AAN0JXS5</accession>
<reference evidence="2" key="2">
    <citation type="submission" date="2024-06" db="UniProtKB">
        <authorList>
            <consortium name="EnsemblMetazoa"/>
        </authorList>
    </citation>
    <scope>IDENTIFICATION</scope>
</reference>
<protein>
    <recommendedName>
        <fullName evidence="1">DUF4704 domain-containing protein</fullName>
    </recommendedName>
</protein>
<dbReference type="EnsemblMetazoa" id="XM_020006197.1">
    <property type="protein sequence ID" value="XP_019861756.1"/>
    <property type="gene ID" value="LOC109590276"/>
</dbReference>
<dbReference type="RefSeq" id="XP_019861756.1">
    <property type="nucleotide sequence ID" value="XM_020006197.1"/>
</dbReference>
<dbReference type="Proteomes" id="UP000007879">
    <property type="component" value="Unassembled WGS sequence"/>
</dbReference>
<sequence length="158" mass="17327">MLALSNFVQSQFKFEAEVDMSLTMKEQKLLFDGSLSNSLIISYNAKAVDGQLCLEASPTEGHSSVFAHSPHATLLEGVEPVLTTSIHSALHSLGGIQVSPLHLSGDLLSVIFDFLRYLSKSPYSEELIQPLVVQLLFNASLWIRASKKCSSIEIIISY</sequence>
<proteinExistence type="predicted"/>
<organism evidence="2 3">
    <name type="scientific">Amphimedon queenslandica</name>
    <name type="common">Sponge</name>
    <dbReference type="NCBI Taxonomy" id="400682"/>
    <lineage>
        <taxon>Eukaryota</taxon>
        <taxon>Metazoa</taxon>
        <taxon>Porifera</taxon>
        <taxon>Demospongiae</taxon>
        <taxon>Heteroscleromorpha</taxon>
        <taxon>Haplosclerida</taxon>
        <taxon>Niphatidae</taxon>
        <taxon>Amphimedon</taxon>
    </lineage>
</organism>